<keyword evidence="5" id="KW-0044">Antibiotic</keyword>
<feature type="signal peptide" evidence="8">
    <location>
        <begin position="1"/>
        <end position="29"/>
    </location>
</feature>
<feature type="region of interest" description="Disordered" evidence="7">
    <location>
        <begin position="61"/>
        <end position="97"/>
    </location>
</feature>
<evidence type="ECO:0000256" key="2">
    <source>
        <dbReference type="ARBA" id="ARBA00005320"/>
    </source>
</evidence>
<evidence type="ECO:0000256" key="7">
    <source>
        <dbReference type="SAM" id="MobiDB-lite"/>
    </source>
</evidence>
<sequence length="175" mass="19007">METQRASLCLGRWSLWLLLLGLVVPSASAQALSYREAVLRAVDRLNEQSSEANLYRLLELDQPPKADEDPGTPKPVSFTVKETVCPRPTRRPPELCDFKENGVRLGLGALADASQGAEQESLLGKMSRPWGEAGSSWMEEGGSQFDLESPLLAGETVCGDSHPGSDQGPARHHLQ</sequence>
<feature type="chain" id="PRO_5021242078" evidence="8">
    <location>
        <begin position="30"/>
        <end position="175"/>
    </location>
</feature>
<reference evidence="10" key="1">
    <citation type="submission" date="2017-08" db="EMBL/GenBank/DDBJ databases">
        <title>USMARCv1.0.</title>
        <authorList>
            <person name="Hannum G.I."/>
            <person name="Koren S."/>
            <person name="Schroeder S.G."/>
            <person name="Chin S.C."/>
            <person name="Nonneman D.J."/>
            <person name="Becker S.A."/>
            <person name="Rosen B.D."/>
            <person name="Bickhart D.M."/>
            <person name="Putnam N.H."/>
            <person name="Green R.E."/>
            <person name="Tuggle C.K."/>
            <person name="Liu H."/>
            <person name="Rohrer G.A."/>
            <person name="Warr A."/>
            <person name="Hall R."/>
            <person name="Kim K."/>
            <person name="Hume D.A."/>
            <person name="Talbot R."/>
            <person name="Chow W."/>
            <person name="Howe K."/>
            <person name="Schwartz A.S."/>
            <person name="Watson M."/>
            <person name="Archibald A.L."/>
            <person name="Phillippy A.M."/>
            <person name="Smith T.P.L."/>
        </authorList>
    </citation>
    <scope>NUCLEOTIDE SEQUENCE [LARGE SCALE GENOMIC DNA]</scope>
</reference>
<keyword evidence="8" id="KW-0732">Signal</keyword>
<dbReference type="PROSITE" id="PS00946">
    <property type="entry name" value="CATHELICIDINS_1"/>
    <property type="match status" value="1"/>
</dbReference>
<dbReference type="Proteomes" id="UP000314985">
    <property type="component" value="Unassembled WGS sequence"/>
</dbReference>
<keyword evidence="6" id="KW-1015">Disulfide bond</keyword>
<dbReference type="GO" id="GO:0042742">
    <property type="term" value="P:defense response to bacterium"/>
    <property type="evidence" value="ECO:0007669"/>
    <property type="project" value="UniProtKB-KW"/>
</dbReference>
<gene>
    <name evidence="9" type="primary">NPG3-PG-2</name>
</gene>
<comment type="similarity">
    <text evidence="2">Belongs to the cathelicidin family.</text>
</comment>
<evidence type="ECO:0000256" key="6">
    <source>
        <dbReference type="ARBA" id="ARBA00023157"/>
    </source>
</evidence>
<name>A0A4X1TP80_PIG</name>
<dbReference type="PANTHER" id="PTHR10206">
    <property type="entry name" value="CATHELICIDIN"/>
    <property type="match status" value="1"/>
</dbReference>
<dbReference type="FunFam" id="3.10.450.10:FF:000003">
    <property type="entry name" value="Cathelicidin antimicrobial peptide"/>
    <property type="match status" value="1"/>
</dbReference>
<dbReference type="Pfam" id="PF00666">
    <property type="entry name" value="Cathelicidins"/>
    <property type="match status" value="1"/>
</dbReference>
<protein>
    <submittedName>
        <fullName evidence="9">Protegrin 1</fullName>
    </submittedName>
</protein>
<dbReference type="GO" id="GO:0005576">
    <property type="term" value="C:extracellular region"/>
    <property type="evidence" value="ECO:0007669"/>
    <property type="project" value="UniProtKB-SubCell"/>
</dbReference>
<dbReference type="InterPro" id="IPR046350">
    <property type="entry name" value="Cystatin_sf"/>
</dbReference>
<evidence type="ECO:0000256" key="1">
    <source>
        <dbReference type="ARBA" id="ARBA00004613"/>
    </source>
</evidence>
<accession>A0A4X1TP80</accession>
<reference evidence="9" key="2">
    <citation type="submission" date="2025-08" db="UniProtKB">
        <authorList>
            <consortium name="Ensembl"/>
        </authorList>
    </citation>
    <scope>IDENTIFICATION</scope>
</reference>
<dbReference type="InterPro" id="IPR001894">
    <property type="entry name" value="Cathelicidin-like"/>
</dbReference>
<dbReference type="SUPFAM" id="SSF54403">
    <property type="entry name" value="Cystatin/monellin"/>
    <property type="match status" value="1"/>
</dbReference>
<feature type="region of interest" description="Disordered" evidence="7">
    <location>
        <begin position="118"/>
        <end position="175"/>
    </location>
</feature>
<dbReference type="PROSITE" id="PS00947">
    <property type="entry name" value="CATHELICIDINS_2"/>
    <property type="match status" value="1"/>
</dbReference>
<dbReference type="Gene3D" id="3.10.450.10">
    <property type="match status" value="1"/>
</dbReference>
<dbReference type="AlphaFoldDB" id="A0A4X1TP80"/>
<keyword evidence="3" id="KW-0964">Secreted</keyword>
<keyword evidence="4" id="KW-0929">Antimicrobial</keyword>
<dbReference type="PANTHER" id="PTHR10206:SF2">
    <property type="entry name" value="CATHELICIDIN ANTIMICROBIAL PEPTIDE"/>
    <property type="match status" value="1"/>
</dbReference>
<evidence type="ECO:0000256" key="5">
    <source>
        <dbReference type="ARBA" id="ARBA00023022"/>
    </source>
</evidence>
<evidence type="ECO:0000313" key="9">
    <source>
        <dbReference type="Ensembl" id="ENSSSCP00070018011.1"/>
    </source>
</evidence>
<dbReference type="InterPro" id="IPR018216">
    <property type="entry name" value="Cathelicidin_CS"/>
</dbReference>
<evidence type="ECO:0000313" key="10">
    <source>
        <dbReference type="Proteomes" id="UP000314985"/>
    </source>
</evidence>
<evidence type="ECO:0000256" key="4">
    <source>
        <dbReference type="ARBA" id="ARBA00022529"/>
    </source>
</evidence>
<organism evidence="9 10">
    <name type="scientific">Sus scrofa</name>
    <name type="common">Pig</name>
    <dbReference type="NCBI Taxonomy" id="9823"/>
    <lineage>
        <taxon>Eukaryota</taxon>
        <taxon>Metazoa</taxon>
        <taxon>Chordata</taxon>
        <taxon>Craniata</taxon>
        <taxon>Vertebrata</taxon>
        <taxon>Euteleostomi</taxon>
        <taxon>Mammalia</taxon>
        <taxon>Eutheria</taxon>
        <taxon>Laurasiatheria</taxon>
        <taxon>Artiodactyla</taxon>
        <taxon>Suina</taxon>
        <taxon>Suidae</taxon>
        <taxon>Sus</taxon>
    </lineage>
</organism>
<dbReference type="Ensembl" id="ENSSSCT00070021761.1">
    <property type="protein sequence ID" value="ENSSSCP00070018011.1"/>
    <property type="gene ID" value="ENSSSCG00070011176.1"/>
</dbReference>
<comment type="subcellular location">
    <subcellularLocation>
        <location evidence="1">Secreted</location>
    </subcellularLocation>
</comment>
<evidence type="ECO:0000256" key="3">
    <source>
        <dbReference type="ARBA" id="ARBA00022525"/>
    </source>
</evidence>
<proteinExistence type="inferred from homology"/>
<evidence type="ECO:0000256" key="8">
    <source>
        <dbReference type="SAM" id="SignalP"/>
    </source>
</evidence>